<evidence type="ECO:0000256" key="1">
    <source>
        <dbReference type="ARBA" id="ARBA00004651"/>
    </source>
</evidence>
<gene>
    <name evidence="9" type="primary">macB_18</name>
    <name evidence="9" type="ORF">BcellWH2_05406</name>
</gene>
<comment type="subcellular location">
    <subcellularLocation>
        <location evidence="1">Cell membrane</location>
        <topology evidence="1">Multi-pass membrane protein</topology>
    </subcellularLocation>
</comment>
<dbReference type="GO" id="GO:0005886">
    <property type="term" value="C:plasma membrane"/>
    <property type="evidence" value="ECO:0007669"/>
    <property type="project" value="UniProtKB-SubCell"/>
</dbReference>
<dbReference type="GO" id="GO:0005524">
    <property type="term" value="F:ATP binding"/>
    <property type="evidence" value="ECO:0007669"/>
    <property type="project" value="UniProtKB-KW"/>
</dbReference>
<keyword evidence="9" id="KW-0378">Hydrolase</keyword>
<dbReference type="RefSeq" id="WP_029428106.1">
    <property type="nucleotide sequence ID" value="NZ_CP012801.1"/>
</dbReference>
<dbReference type="Pfam" id="PF12704">
    <property type="entry name" value="MacB_PCD"/>
    <property type="match status" value="1"/>
</dbReference>
<protein>
    <submittedName>
        <fullName evidence="9">Macrolide export ATP-binding/permease protein MacB</fullName>
        <ecNumber evidence="9">3.6.3.-</ecNumber>
    </submittedName>
</protein>
<evidence type="ECO:0000256" key="5">
    <source>
        <dbReference type="ARBA" id="ARBA00023136"/>
    </source>
</evidence>
<feature type="transmembrane region" description="Helical" evidence="6">
    <location>
        <begin position="750"/>
        <end position="770"/>
    </location>
</feature>
<sequence length="787" mass="89828">MKTLKYAWRFLIRSKSYTIINLLGLAFSLACCIILFRYIHRELTVDSHCIDREQVYGVKADMGGNKYLSMLINRGDSSLIDQRYINKQSCFIPLEKDHIMVGANRFPSRIIVTDSIFFQLFRYPVVQGNITLPSPHSALVTEAFAHKLFGKENPVGKIIRCSNGKDITIEGVLGNPGNKTFLQFDVVLSKALSDNWERMAIDLFSFMPGTDINKLNKTGSIPRYINSPESGDTRTYTYSLIPVKQFYWDSSISNEETLMFSAGSYSHLWIMIGVCLLVLLAGIINFINIYLVVMLRRGKEYGLKKVFGARGKELFLNIWIENTLLVSAAMLIAWVFVEVSTVPVRNLFNHQFSYTTFDWQLSLGILVVLPLVTSLYPFIKYNYTPPIVSIRSIGSESRSIHSRILFLGIQYVLTFLLVVISLYFNNQLNMLLSTEPGFRTKDIIIAQLTYESKDFNTYTEESMKQQQERVNALNKELSSCPYIEDFETSYIDILKGDYGSDYINEQGRKIYLNMRLATPHFFRVYDIKFIEGELPDLSDKGFFGVLVVNKAAMKALNYTTCQGASIENPLKRGNESKTQPIVAVVDDYYNGHLTLGKKPTVYMVSNQMSGDVYQIACVPGKKKEVLEFLRKTELKIYGSEDFEYSILEEDVKAIYAQDRQTSIIYSVFACIAIIIVGLGLFGISLFDIRQRYREIAIRKVNGAQLRNLYVVLFRKYIWVIGISILITIPLSYYLIYIYTQDFVVKAPISIFIYSIAILIVSGISLGTLFWQVNKAARINPAKIMKSE</sequence>
<keyword evidence="5 6" id="KW-0472">Membrane</keyword>
<organism evidence="9 10">
    <name type="scientific">Bacteroides cellulosilyticus</name>
    <dbReference type="NCBI Taxonomy" id="246787"/>
    <lineage>
        <taxon>Bacteria</taxon>
        <taxon>Pseudomonadati</taxon>
        <taxon>Bacteroidota</taxon>
        <taxon>Bacteroidia</taxon>
        <taxon>Bacteroidales</taxon>
        <taxon>Bacteroidaceae</taxon>
        <taxon>Bacteroides</taxon>
    </lineage>
</organism>
<evidence type="ECO:0000256" key="4">
    <source>
        <dbReference type="ARBA" id="ARBA00022989"/>
    </source>
</evidence>
<name>A0A0P0G6F1_9BACE</name>
<feature type="domain" description="ABC3 transporter permease C-terminal" evidence="7">
    <location>
        <begin position="275"/>
        <end position="385"/>
    </location>
</feature>
<feature type="transmembrane region" description="Helical" evidence="6">
    <location>
        <begin position="357"/>
        <end position="379"/>
    </location>
</feature>
<dbReference type="Pfam" id="PF02687">
    <property type="entry name" value="FtsX"/>
    <property type="match status" value="2"/>
</dbReference>
<keyword evidence="9" id="KW-0547">Nucleotide-binding</keyword>
<dbReference type="PANTHER" id="PTHR30572:SF18">
    <property type="entry name" value="ABC-TYPE MACROLIDE FAMILY EXPORT SYSTEM PERMEASE COMPONENT 2"/>
    <property type="match status" value="1"/>
</dbReference>
<keyword evidence="9" id="KW-0067">ATP-binding</keyword>
<dbReference type="InterPro" id="IPR050250">
    <property type="entry name" value="Macrolide_Exporter_MacB"/>
</dbReference>
<evidence type="ECO:0000313" key="10">
    <source>
        <dbReference type="Proteomes" id="UP000061809"/>
    </source>
</evidence>
<dbReference type="InterPro" id="IPR003838">
    <property type="entry name" value="ABC3_permease_C"/>
</dbReference>
<accession>A0A0P0G6F1</accession>
<dbReference type="InterPro" id="IPR025857">
    <property type="entry name" value="MacB_PCD"/>
</dbReference>
<proteinExistence type="predicted"/>
<keyword evidence="4 6" id="KW-1133">Transmembrane helix</keyword>
<evidence type="ECO:0000259" key="8">
    <source>
        <dbReference type="Pfam" id="PF12704"/>
    </source>
</evidence>
<feature type="transmembrane region" description="Helical" evidence="6">
    <location>
        <begin position="663"/>
        <end position="686"/>
    </location>
</feature>
<keyword evidence="2" id="KW-1003">Cell membrane</keyword>
<feature type="domain" description="MacB-like periplasmic core" evidence="8">
    <location>
        <begin position="18"/>
        <end position="189"/>
    </location>
</feature>
<dbReference type="AlphaFoldDB" id="A0A0P0G6F1"/>
<dbReference type="PANTHER" id="PTHR30572">
    <property type="entry name" value="MEMBRANE COMPONENT OF TRANSPORTER-RELATED"/>
    <property type="match status" value="1"/>
</dbReference>
<feature type="domain" description="ABC3 transporter permease C-terminal" evidence="7">
    <location>
        <begin position="667"/>
        <end position="780"/>
    </location>
</feature>
<evidence type="ECO:0000313" key="9">
    <source>
        <dbReference type="EMBL" id="ALJ62606.1"/>
    </source>
</evidence>
<evidence type="ECO:0000256" key="2">
    <source>
        <dbReference type="ARBA" id="ARBA00022475"/>
    </source>
</evidence>
<feature type="transmembrane region" description="Helical" evidence="6">
    <location>
        <begin position="716"/>
        <end position="738"/>
    </location>
</feature>
<dbReference type="EC" id="3.6.3.-" evidence="9"/>
<keyword evidence="3 6" id="KW-0812">Transmembrane</keyword>
<dbReference type="PATRIC" id="fig|246787.4.peg.5579"/>
<feature type="transmembrane region" description="Helical" evidence="6">
    <location>
        <begin position="20"/>
        <end position="39"/>
    </location>
</feature>
<evidence type="ECO:0000256" key="3">
    <source>
        <dbReference type="ARBA" id="ARBA00022692"/>
    </source>
</evidence>
<feature type="transmembrane region" description="Helical" evidence="6">
    <location>
        <begin position="268"/>
        <end position="293"/>
    </location>
</feature>
<reference evidence="9 10" key="1">
    <citation type="journal article" date="2015" name="Science">
        <title>Genetic determinants of in vivo fitness and diet responsiveness in multiple human gut Bacteroides.</title>
        <authorList>
            <person name="Wu M."/>
            <person name="McNulty N.P."/>
            <person name="Rodionov D.A."/>
            <person name="Khoroshkin M.S."/>
            <person name="Griffin N.W."/>
            <person name="Cheng J."/>
            <person name="Latreille P."/>
            <person name="Kerstetter R.A."/>
            <person name="Terrapon N."/>
            <person name="Henrissat B."/>
            <person name="Osterman A.L."/>
            <person name="Gordon J.I."/>
        </authorList>
    </citation>
    <scope>NUCLEOTIDE SEQUENCE [LARGE SCALE GENOMIC DNA]</scope>
    <source>
        <strain evidence="9 10">WH2</strain>
    </source>
</reference>
<dbReference type="EMBL" id="CP012801">
    <property type="protein sequence ID" value="ALJ62606.1"/>
    <property type="molecule type" value="Genomic_DNA"/>
</dbReference>
<dbReference type="KEGG" id="bcel:BcellWH2_05406"/>
<feature type="transmembrane region" description="Helical" evidence="6">
    <location>
        <begin position="314"/>
        <end position="337"/>
    </location>
</feature>
<dbReference type="Proteomes" id="UP000061809">
    <property type="component" value="Chromosome"/>
</dbReference>
<evidence type="ECO:0000259" key="7">
    <source>
        <dbReference type="Pfam" id="PF02687"/>
    </source>
</evidence>
<dbReference type="PROSITE" id="PS51257">
    <property type="entry name" value="PROKAR_LIPOPROTEIN"/>
    <property type="match status" value="1"/>
</dbReference>
<feature type="transmembrane region" description="Helical" evidence="6">
    <location>
        <begin position="400"/>
        <end position="424"/>
    </location>
</feature>
<dbReference type="GO" id="GO:0022857">
    <property type="term" value="F:transmembrane transporter activity"/>
    <property type="evidence" value="ECO:0007669"/>
    <property type="project" value="TreeGrafter"/>
</dbReference>
<evidence type="ECO:0000256" key="6">
    <source>
        <dbReference type="SAM" id="Phobius"/>
    </source>
</evidence>
<dbReference type="GO" id="GO:0016787">
    <property type="term" value="F:hydrolase activity"/>
    <property type="evidence" value="ECO:0007669"/>
    <property type="project" value="UniProtKB-KW"/>
</dbReference>